<name>A0AAD5XZX1_9FUNG</name>
<accession>A0AAD5XZX1</accession>
<protein>
    <submittedName>
        <fullName evidence="1">Uncharacterized protein</fullName>
    </submittedName>
</protein>
<reference evidence="1" key="1">
    <citation type="submission" date="2020-05" db="EMBL/GenBank/DDBJ databases">
        <title>Phylogenomic resolution of chytrid fungi.</title>
        <authorList>
            <person name="Stajich J.E."/>
            <person name="Amses K."/>
            <person name="Simmons R."/>
            <person name="Seto K."/>
            <person name="Myers J."/>
            <person name="Bonds A."/>
            <person name="Quandt C.A."/>
            <person name="Barry K."/>
            <person name="Liu P."/>
            <person name="Grigoriev I."/>
            <person name="Longcore J.E."/>
            <person name="James T.Y."/>
        </authorList>
    </citation>
    <scope>NUCLEOTIDE SEQUENCE</scope>
    <source>
        <strain evidence="1">JEL0476</strain>
    </source>
</reference>
<proteinExistence type="predicted"/>
<comment type="caution">
    <text evidence="1">The sequence shown here is derived from an EMBL/GenBank/DDBJ whole genome shotgun (WGS) entry which is preliminary data.</text>
</comment>
<gene>
    <name evidence="1" type="ORF">HK099_000848</name>
</gene>
<dbReference type="AlphaFoldDB" id="A0AAD5XZX1"/>
<organism evidence="1 2">
    <name type="scientific">Clydaea vesicula</name>
    <dbReference type="NCBI Taxonomy" id="447962"/>
    <lineage>
        <taxon>Eukaryota</taxon>
        <taxon>Fungi</taxon>
        <taxon>Fungi incertae sedis</taxon>
        <taxon>Chytridiomycota</taxon>
        <taxon>Chytridiomycota incertae sedis</taxon>
        <taxon>Chytridiomycetes</taxon>
        <taxon>Lobulomycetales</taxon>
        <taxon>Lobulomycetaceae</taxon>
        <taxon>Clydaea</taxon>
    </lineage>
</organism>
<sequence>MEIHFLDEQNCDNNLEVLRDTDDIEKRELKETILKILNRDDLLLMYSIKNNLTTTQSNIKLLKMLYGVEN</sequence>
<evidence type="ECO:0000313" key="1">
    <source>
        <dbReference type="EMBL" id="KAJ3223673.1"/>
    </source>
</evidence>
<dbReference type="EMBL" id="JADGJW010000121">
    <property type="protein sequence ID" value="KAJ3223673.1"/>
    <property type="molecule type" value="Genomic_DNA"/>
</dbReference>
<evidence type="ECO:0000313" key="2">
    <source>
        <dbReference type="Proteomes" id="UP001211065"/>
    </source>
</evidence>
<keyword evidence="2" id="KW-1185">Reference proteome</keyword>
<dbReference type="Proteomes" id="UP001211065">
    <property type="component" value="Unassembled WGS sequence"/>
</dbReference>